<evidence type="ECO:0000256" key="4">
    <source>
        <dbReference type="ARBA" id="ARBA00024446"/>
    </source>
</evidence>
<reference evidence="6" key="1">
    <citation type="journal article" date="2015" name="Proc. Natl. Acad. Sci. U.S.A.">
        <title>Networks of energetic and metabolic interactions define dynamics in microbial communities.</title>
        <authorList>
            <person name="Embree M."/>
            <person name="Liu J.K."/>
            <person name="Al-Bassam M.M."/>
            <person name="Zengler K."/>
        </authorList>
    </citation>
    <scope>NUCLEOTIDE SEQUENCE</scope>
</reference>
<dbReference type="GO" id="GO:0006520">
    <property type="term" value="P:amino acid metabolic process"/>
    <property type="evidence" value="ECO:0007669"/>
    <property type="project" value="InterPro"/>
</dbReference>
<proteinExistence type="inferred from homology"/>
<evidence type="ECO:0000256" key="5">
    <source>
        <dbReference type="SAM" id="MobiDB-lite"/>
    </source>
</evidence>
<feature type="compositionally biased region" description="Low complexity" evidence="5">
    <location>
        <begin position="21"/>
        <end position="42"/>
    </location>
</feature>
<keyword evidence="1" id="KW-0846">Cobalamin</keyword>
<organism evidence="6">
    <name type="scientific">hydrocarbon metagenome</name>
    <dbReference type="NCBI Taxonomy" id="938273"/>
    <lineage>
        <taxon>unclassified sequences</taxon>
        <taxon>metagenomes</taxon>
        <taxon>ecological metagenomes</taxon>
    </lineage>
</organism>
<dbReference type="HAMAP" id="MF_00601">
    <property type="entry name" value="EutC"/>
    <property type="match status" value="1"/>
</dbReference>
<dbReference type="AlphaFoldDB" id="A0A0W8G9T2"/>
<dbReference type="PANTHER" id="PTHR39330">
    <property type="entry name" value="ETHANOLAMINE AMMONIA-LYASE LIGHT CHAIN"/>
    <property type="match status" value="1"/>
</dbReference>
<accession>A0A0W8G9T2</accession>
<evidence type="ECO:0000256" key="1">
    <source>
        <dbReference type="ARBA" id="ARBA00022628"/>
    </source>
</evidence>
<dbReference type="InterPro" id="IPR009246">
    <property type="entry name" value="EutC"/>
</dbReference>
<dbReference type="Gene3D" id="3.40.50.11240">
    <property type="entry name" value="Ethanolamine ammonia-lyase light chain (EutC)"/>
    <property type="match status" value="1"/>
</dbReference>
<dbReference type="EC" id="4.3.1.7" evidence="6"/>
<feature type="region of interest" description="Disordered" evidence="5">
    <location>
        <begin position="1"/>
        <end position="43"/>
    </location>
</feature>
<keyword evidence="4" id="KW-1283">Bacterial microcompartment</keyword>
<dbReference type="GO" id="GO:0031419">
    <property type="term" value="F:cobalamin binding"/>
    <property type="evidence" value="ECO:0007669"/>
    <property type="project" value="UniProtKB-KW"/>
</dbReference>
<name>A0A0W8G9T2_9ZZZZ</name>
<sequence length="311" mass="32255">MSRADTTDGPSPASSGKRPSETPATPPETAGHGAAAETSGEGPDLTRFTAARVAMGMAGVSLPTAAHLAFLADHAMARDAVHQPVDVPGLLGQLDAAGLPCLPLRSRARDRREYLLRPDLGRRLDDDSAAMVARAAHARALDGVEHPELALVVADGLSAPAVMRQAAPFLREFLPLCRSRGVRLAMGTYVGFGRVAVADEIGELCRAKATAILIGERPGLTSPDSLGVYLTFAPKVGNTDERRNCISNIRPQGLPHAEAAATLDHLLSLALTRQLTGVMLKDDRPLAAAGVAVGVPGAVAGKGDRRGDGVS</sequence>
<evidence type="ECO:0000256" key="3">
    <source>
        <dbReference type="ARBA" id="ARBA00023285"/>
    </source>
</evidence>
<dbReference type="Pfam" id="PF05985">
    <property type="entry name" value="EutC"/>
    <property type="match status" value="1"/>
</dbReference>
<comment type="caution">
    <text evidence="6">The sequence shown here is derived from an EMBL/GenBank/DDBJ whole genome shotgun (WGS) entry which is preliminary data.</text>
</comment>
<dbReference type="EMBL" id="LNQE01000025">
    <property type="protein sequence ID" value="KUG29887.1"/>
    <property type="molecule type" value="Genomic_DNA"/>
</dbReference>
<dbReference type="GO" id="GO:0008851">
    <property type="term" value="F:ethanolamine ammonia-lyase activity"/>
    <property type="evidence" value="ECO:0007669"/>
    <property type="project" value="UniProtKB-EC"/>
</dbReference>
<dbReference type="InterPro" id="IPR042255">
    <property type="entry name" value="EutC_N"/>
</dbReference>
<dbReference type="GO" id="GO:0009350">
    <property type="term" value="C:ethanolamine ammonia-lyase complex"/>
    <property type="evidence" value="ECO:0007669"/>
    <property type="project" value="TreeGrafter"/>
</dbReference>
<dbReference type="PANTHER" id="PTHR39330:SF1">
    <property type="entry name" value="ETHANOLAMINE AMMONIA-LYASE SMALL SUBUNIT"/>
    <property type="match status" value="1"/>
</dbReference>
<gene>
    <name evidence="6" type="ORF">ASZ90_000221</name>
</gene>
<keyword evidence="3" id="KW-0170">Cobalt</keyword>
<dbReference type="InterPro" id="IPR042251">
    <property type="entry name" value="EutC_C"/>
</dbReference>
<evidence type="ECO:0000256" key="2">
    <source>
        <dbReference type="ARBA" id="ARBA00023239"/>
    </source>
</evidence>
<protein>
    <submittedName>
        <fullName evidence="6">Ethanolamine ammonia-lyase light chain</fullName>
        <ecNumber evidence="6">4.3.1.7</ecNumber>
    </submittedName>
</protein>
<keyword evidence="2 6" id="KW-0456">Lyase</keyword>
<evidence type="ECO:0000313" key="6">
    <source>
        <dbReference type="EMBL" id="KUG29887.1"/>
    </source>
</evidence>
<dbReference type="Gene3D" id="1.10.30.40">
    <property type="entry name" value="Ethanolamine ammonia-lyase light chain (EutC), N-terminal domain"/>
    <property type="match status" value="1"/>
</dbReference>
<dbReference type="NCBIfam" id="NF003971">
    <property type="entry name" value="PRK05465.1"/>
    <property type="match status" value="1"/>
</dbReference>